<protein>
    <submittedName>
        <fullName evidence="1">11524_t:CDS:1</fullName>
    </submittedName>
</protein>
<dbReference type="AlphaFoldDB" id="A0A9N9PDY9"/>
<evidence type="ECO:0000313" key="1">
    <source>
        <dbReference type="EMBL" id="CAG8816175.1"/>
    </source>
</evidence>
<name>A0A9N9PDY9_9GLOM</name>
<reference evidence="1" key="1">
    <citation type="submission" date="2021-06" db="EMBL/GenBank/DDBJ databases">
        <authorList>
            <person name="Kallberg Y."/>
            <person name="Tangrot J."/>
            <person name="Rosling A."/>
        </authorList>
    </citation>
    <scope>NUCLEOTIDE SEQUENCE</scope>
    <source>
        <strain evidence="1">IN212</strain>
    </source>
</reference>
<comment type="caution">
    <text evidence="1">The sequence shown here is derived from an EMBL/GenBank/DDBJ whole genome shotgun (WGS) entry which is preliminary data.</text>
</comment>
<dbReference type="Proteomes" id="UP000789396">
    <property type="component" value="Unassembled WGS sequence"/>
</dbReference>
<keyword evidence="2" id="KW-1185">Reference proteome</keyword>
<gene>
    <name evidence="1" type="ORF">RFULGI_LOCUS19242</name>
</gene>
<sequence>MSQPPTVNDFRSVYNLVELELEDYEENELVLDTIHDLKSFFQNSNNCTCRIKQKDLRTCFEKVGFKRFFERHFELKALEERELELFVKSQLTSFEISDEKEKNKTPRHTYRYNYNYSLPL</sequence>
<accession>A0A9N9PDY9</accession>
<feature type="non-terminal residue" evidence="1">
    <location>
        <position position="120"/>
    </location>
</feature>
<dbReference type="EMBL" id="CAJVPZ010092435">
    <property type="protein sequence ID" value="CAG8816175.1"/>
    <property type="molecule type" value="Genomic_DNA"/>
</dbReference>
<evidence type="ECO:0000313" key="2">
    <source>
        <dbReference type="Proteomes" id="UP000789396"/>
    </source>
</evidence>
<dbReference type="OrthoDB" id="2408887at2759"/>
<proteinExistence type="predicted"/>
<organism evidence="1 2">
    <name type="scientific">Racocetra fulgida</name>
    <dbReference type="NCBI Taxonomy" id="60492"/>
    <lineage>
        <taxon>Eukaryota</taxon>
        <taxon>Fungi</taxon>
        <taxon>Fungi incertae sedis</taxon>
        <taxon>Mucoromycota</taxon>
        <taxon>Glomeromycotina</taxon>
        <taxon>Glomeromycetes</taxon>
        <taxon>Diversisporales</taxon>
        <taxon>Gigasporaceae</taxon>
        <taxon>Racocetra</taxon>
    </lineage>
</organism>